<dbReference type="Pfam" id="PF14111">
    <property type="entry name" value="DUF4283"/>
    <property type="match status" value="1"/>
</dbReference>
<dbReference type="Proteomes" id="UP001281410">
    <property type="component" value="Unassembled WGS sequence"/>
</dbReference>
<dbReference type="PANTHER" id="PTHR31286">
    <property type="entry name" value="GLYCINE-RICH CELL WALL STRUCTURAL PROTEIN 1.8-LIKE"/>
    <property type="match status" value="1"/>
</dbReference>
<dbReference type="EMBL" id="JANJYJ010000004">
    <property type="protein sequence ID" value="KAK3217723.1"/>
    <property type="molecule type" value="Genomic_DNA"/>
</dbReference>
<protein>
    <recommendedName>
        <fullName evidence="1">DUF4283 domain-containing protein</fullName>
    </recommendedName>
</protein>
<dbReference type="InterPro" id="IPR025558">
    <property type="entry name" value="DUF4283"/>
</dbReference>
<name>A0AAE0AGL6_9ROSI</name>
<organism evidence="2 3">
    <name type="scientific">Dipteronia sinensis</name>
    <dbReference type="NCBI Taxonomy" id="43782"/>
    <lineage>
        <taxon>Eukaryota</taxon>
        <taxon>Viridiplantae</taxon>
        <taxon>Streptophyta</taxon>
        <taxon>Embryophyta</taxon>
        <taxon>Tracheophyta</taxon>
        <taxon>Spermatophyta</taxon>
        <taxon>Magnoliopsida</taxon>
        <taxon>eudicotyledons</taxon>
        <taxon>Gunneridae</taxon>
        <taxon>Pentapetalae</taxon>
        <taxon>rosids</taxon>
        <taxon>malvids</taxon>
        <taxon>Sapindales</taxon>
        <taxon>Sapindaceae</taxon>
        <taxon>Hippocastanoideae</taxon>
        <taxon>Acereae</taxon>
        <taxon>Dipteronia</taxon>
    </lineage>
</organism>
<gene>
    <name evidence="2" type="ORF">Dsin_011693</name>
</gene>
<accession>A0AAE0AGL6</accession>
<evidence type="ECO:0000313" key="3">
    <source>
        <dbReference type="Proteomes" id="UP001281410"/>
    </source>
</evidence>
<keyword evidence="3" id="KW-1185">Reference proteome</keyword>
<evidence type="ECO:0000259" key="1">
    <source>
        <dbReference type="Pfam" id="PF14111"/>
    </source>
</evidence>
<feature type="domain" description="DUF4283" evidence="1">
    <location>
        <begin position="40"/>
        <end position="109"/>
    </location>
</feature>
<sequence>MNADEIANLCKTLFLKEREGPLMPLQKDLANDGQRRISLRLVGKFLANKLVNRDAFMNPIPKIWRTMEGFEIEVVSGNIFSFTFKNTDDRRVVLQGGPWTFDKSLLVLEEPTDRGKISGMKFNKTTFWVQIHNVSLLCMTRDIGLFLGSLIGDDKDFNGMEVDAASLHIGLSNKTGAVGDPMVLNSTMDGSTLSPKVGKWKRWARDRSKLNDGLGLET</sequence>
<dbReference type="PANTHER" id="PTHR31286:SF167">
    <property type="entry name" value="OS09G0268800 PROTEIN"/>
    <property type="match status" value="1"/>
</dbReference>
<evidence type="ECO:0000313" key="2">
    <source>
        <dbReference type="EMBL" id="KAK3217723.1"/>
    </source>
</evidence>
<dbReference type="AlphaFoldDB" id="A0AAE0AGL6"/>
<reference evidence="2" key="1">
    <citation type="journal article" date="2023" name="Plant J.">
        <title>Genome sequences and population genomics provide insights into the demographic history, inbreeding, and mutation load of two 'living fossil' tree species of Dipteronia.</title>
        <authorList>
            <person name="Feng Y."/>
            <person name="Comes H.P."/>
            <person name="Chen J."/>
            <person name="Zhu S."/>
            <person name="Lu R."/>
            <person name="Zhang X."/>
            <person name="Li P."/>
            <person name="Qiu J."/>
            <person name="Olsen K.M."/>
            <person name="Qiu Y."/>
        </authorList>
    </citation>
    <scope>NUCLEOTIDE SEQUENCE</scope>
    <source>
        <strain evidence="2">NBL</strain>
    </source>
</reference>
<dbReference type="InterPro" id="IPR040256">
    <property type="entry name" value="At4g02000-like"/>
</dbReference>
<proteinExistence type="predicted"/>
<comment type="caution">
    <text evidence="2">The sequence shown here is derived from an EMBL/GenBank/DDBJ whole genome shotgun (WGS) entry which is preliminary data.</text>
</comment>